<sequence length="111" mass="13107">MYASSHRPWLRGYEQSPRSPSRGTTVSTSQRLNVSASRCHVTTTTRRYAHARKRMARQRRAEERSRPLFRLALFFLFFSFSLILFFIRLFSTLFVFSFTFFAPLVLPSFVV</sequence>
<feature type="compositionally biased region" description="Polar residues" evidence="1">
    <location>
        <begin position="16"/>
        <end position="32"/>
    </location>
</feature>
<keyword evidence="2" id="KW-0472">Membrane</keyword>
<dbReference type="Proteomes" id="UP000784294">
    <property type="component" value="Unassembled WGS sequence"/>
</dbReference>
<keyword evidence="2" id="KW-0812">Transmembrane</keyword>
<accession>A0A448XS47</accession>
<protein>
    <recommendedName>
        <fullName evidence="5">Transmembrane protein</fullName>
    </recommendedName>
</protein>
<name>A0A448XS47_9PLAT</name>
<evidence type="ECO:0000256" key="2">
    <source>
        <dbReference type="SAM" id="Phobius"/>
    </source>
</evidence>
<gene>
    <name evidence="3" type="ORF">PXEA_LOCUS37047</name>
</gene>
<evidence type="ECO:0008006" key="5">
    <source>
        <dbReference type="Google" id="ProtNLM"/>
    </source>
</evidence>
<evidence type="ECO:0000313" key="4">
    <source>
        <dbReference type="Proteomes" id="UP000784294"/>
    </source>
</evidence>
<feature type="region of interest" description="Disordered" evidence="1">
    <location>
        <begin position="1"/>
        <end position="32"/>
    </location>
</feature>
<dbReference type="AlphaFoldDB" id="A0A448XS47"/>
<reference evidence="3" key="1">
    <citation type="submission" date="2018-11" db="EMBL/GenBank/DDBJ databases">
        <authorList>
            <consortium name="Pathogen Informatics"/>
        </authorList>
    </citation>
    <scope>NUCLEOTIDE SEQUENCE</scope>
</reference>
<keyword evidence="2" id="KW-1133">Transmembrane helix</keyword>
<evidence type="ECO:0000256" key="1">
    <source>
        <dbReference type="SAM" id="MobiDB-lite"/>
    </source>
</evidence>
<feature type="transmembrane region" description="Helical" evidence="2">
    <location>
        <begin position="68"/>
        <end position="87"/>
    </location>
</feature>
<comment type="caution">
    <text evidence="3">The sequence shown here is derived from an EMBL/GenBank/DDBJ whole genome shotgun (WGS) entry which is preliminary data.</text>
</comment>
<feature type="transmembrane region" description="Helical" evidence="2">
    <location>
        <begin position="93"/>
        <end position="110"/>
    </location>
</feature>
<evidence type="ECO:0000313" key="3">
    <source>
        <dbReference type="EMBL" id="VEL43607.1"/>
    </source>
</evidence>
<dbReference type="EMBL" id="CAAALY010283193">
    <property type="protein sequence ID" value="VEL43607.1"/>
    <property type="molecule type" value="Genomic_DNA"/>
</dbReference>
<keyword evidence="4" id="KW-1185">Reference proteome</keyword>
<proteinExistence type="predicted"/>
<organism evidence="3 4">
    <name type="scientific">Protopolystoma xenopodis</name>
    <dbReference type="NCBI Taxonomy" id="117903"/>
    <lineage>
        <taxon>Eukaryota</taxon>
        <taxon>Metazoa</taxon>
        <taxon>Spiralia</taxon>
        <taxon>Lophotrochozoa</taxon>
        <taxon>Platyhelminthes</taxon>
        <taxon>Monogenea</taxon>
        <taxon>Polyopisthocotylea</taxon>
        <taxon>Polystomatidea</taxon>
        <taxon>Polystomatidae</taxon>
        <taxon>Protopolystoma</taxon>
    </lineage>
</organism>